<keyword evidence="3" id="KW-1185">Reference proteome</keyword>
<accession>A0A418KKR7</accession>
<dbReference type="Proteomes" id="UP000284057">
    <property type="component" value="Unassembled WGS sequence"/>
</dbReference>
<evidence type="ECO:0000256" key="1">
    <source>
        <dbReference type="SAM" id="MobiDB-lite"/>
    </source>
</evidence>
<name>A0A418KKR7_9ACTN</name>
<evidence type="ECO:0000313" key="2">
    <source>
        <dbReference type="EMBL" id="RIQ18218.1"/>
    </source>
</evidence>
<gene>
    <name evidence="2" type="ORF">DY240_21575</name>
</gene>
<dbReference type="AlphaFoldDB" id="A0A418KKR7"/>
<evidence type="ECO:0000313" key="3">
    <source>
        <dbReference type="Proteomes" id="UP000284057"/>
    </source>
</evidence>
<comment type="caution">
    <text evidence="2">The sequence shown here is derived from an EMBL/GenBank/DDBJ whole genome shotgun (WGS) entry which is preliminary data.</text>
</comment>
<reference evidence="2 3" key="1">
    <citation type="submission" date="2018-09" db="EMBL/GenBank/DDBJ databases">
        <title>Isolation, diversity and antifungal activity of actinobacteria from wheat.</title>
        <authorList>
            <person name="Han C."/>
        </authorList>
    </citation>
    <scope>NUCLEOTIDE SEQUENCE [LARGE SCALE GENOMIC DNA]</scope>
    <source>
        <strain evidence="2 3">NEAU-YY265</strain>
    </source>
</reference>
<protein>
    <submittedName>
        <fullName evidence="2">Uncharacterized protein</fullName>
    </submittedName>
</protein>
<proteinExistence type="predicted"/>
<feature type="region of interest" description="Disordered" evidence="1">
    <location>
        <begin position="82"/>
        <end position="110"/>
    </location>
</feature>
<organism evidence="2 3">
    <name type="scientific">Jiangella rhizosphaerae</name>
    <dbReference type="NCBI Taxonomy" id="2293569"/>
    <lineage>
        <taxon>Bacteria</taxon>
        <taxon>Bacillati</taxon>
        <taxon>Actinomycetota</taxon>
        <taxon>Actinomycetes</taxon>
        <taxon>Jiangellales</taxon>
        <taxon>Jiangellaceae</taxon>
        <taxon>Jiangella</taxon>
    </lineage>
</organism>
<dbReference type="EMBL" id="QUAL01000190">
    <property type="protein sequence ID" value="RIQ18218.1"/>
    <property type="molecule type" value="Genomic_DNA"/>
</dbReference>
<sequence length="145" mass="15401">MLGGLVLARCDDDTTSLTGAVTDQTQLHGVLATIRDLGVPLMSLGRDWPGNGEDRWPSQTSRFITAGHIRCLVRTTRLPPLPDGSRVARGGTGVGGTGRCSRPAGGHEIPQTRTRACTTGAIHDRSAGLIRSTHVDIHDIQRGMT</sequence>